<dbReference type="InterPro" id="IPR028082">
    <property type="entry name" value="Peripla_BP_I"/>
</dbReference>
<dbReference type="InterPro" id="IPR046335">
    <property type="entry name" value="LacI/GalR-like_sensor"/>
</dbReference>
<keyword evidence="3" id="KW-0804">Transcription</keyword>
<keyword evidence="6" id="KW-1185">Reference proteome</keyword>
<evidence type="ECO:0000256" key="3">
    <source>
        <dbReference type="ARBA" id="ARBA00023163"/>
    </source>
</evidence>
<dbReference type="GO" id="GO:0003700">
    <property type="term" value="F:DNA-binding transcription factor activity"/>
    <property type="evidence" value="ECO:0007669"/>
    <property type="project" value="TreeGrafter"/>
</dbReference>
<dbReference type="Proteomes" id="UP000305709">
    <property type="component" value="Unassembled WGS sequence"/>
</dbReference>
<dbReference type="Pfam" id="PF13377">
    <property type="entry name" value="Peripla_BP_3"/>
    <property type="match status" value="1"/>
</dbReference>
<gene>
    <name evidence="5" type="ORF">FHG71_16715</name>
</gene>
<reference evidence="5 6" key="1">
    <citation type="submission" date="2019-06" db="EMBL/GenBank/DDBJ databases">
        <authorList>
            <person name="Jiang L."/>
        </authorList>
    </citation>
    <scope>NUCLEOTIDE SEQUENCE [LARGE SCALE GENOMIC DNA]</scope>
    <source>
        <strain evidence="5 6">YIM 48858</strain>
    </source>
</reference>
<dbReference type="EMBL" id="VDFV01000033">
    <property type="protein sequence ID" value="TNC66423.1"/>
    <property type="molecule type" value="Genomic_DNA"/>
</dbReference>
<name>A0A5C4NAZ8_9RHOB</name>
<evidence type="ECO:0000313" key="5">
    <source>
        <dbReference type="EMBL" id="TNC66423.1"/>
    </source>
</evidence>
<evidence type="ECO:0000259" key="4">
    <source>
        <dbReference type="Pfam" id="PF13377"/>
    </source>
</evidence>
<organism evidence="5 6">
    <name type="scientific">Rubellimicrobium roseum</name>
    <dbReference type="NCBI Taxonomy" id="687525"/>
    <lineage>
        <taxon>Bacteria</taxon>
        <taxon>Pseudomonadati</taxon>
        <taxon>Pseudomonadota</taxon>
        <taxon>Alphaproteobacteria</taxon>
        <taxon>Rhodobacterales</taxon>
        <taxon>Roseobacteraceae</taxon>
        <taxon>Rubellimicrobium</taxon>
    </lineage>
</organism>
<sequence length="152" mass="15733">MVSFAAVVLTSRCHGGQSERAALAQAGIPELEVPLHAVNRDGSNIGVVLGLLFADGETTPTALLAMSDRVAPPALAGLAARGLRVPQDVSVIGFDGVLEAARSPLPLTTMEQPFREIAERAVTAILEGALPNGRELLPLKLVVRGSTEPAPV</sequence>
<proteinExistence type="predicted"/>
<feature type="domain" description="Transcriptional regulator LacI/GalR-like sensor" evidence="4">
    <location>
        <begin position="22"/>
        <end position="147"/>
    </location>
</feature>
<dbReference type="PANTHER" id="PTHR30146">
    <property type="entry name" value="LACI-RELATED TRANSCRIPTIONAL REPRESSOR"/>
    <property type="match status" value="1"/>
</dbReference>
<dbReference type="PANTHER" id="PTHR30146:SF109">
    <property type="entry name" value="HTH-TYPE TRANSCRIPTIONAL REGULATOR GALS"/>
    <property type="match status" value="1"/>
</dbReference>
<dbReference type="Gene3D" id="3.40.50.2300">
    <property type="match status" value="2"/>
</dbReference>
<dbReference type="GO" id="GO:0000976">
    <property type="term" value="F:transcription cis-regulatory region binding"/>
    <property type="evidence" value="ECO:0007669"/>
    <property type="project" value="TreeGrafter"/>
</dbReference>
<keyword evidence="2" id="KW-0238">DNA-binding</keyword>
<dbReference type="OrthoDB" id="234496at2"/>
<comment type="caution">
    <text evidence="5">The sequence shown here is derived from an EMBL/GenBank/DDBJ whole genome shotgun (WGS) entry which is preliminary data.</text>
</comment>
<evidence type="ECO:0000256" key="1">
    <source>
        <dbReference type="ARBA" id="ARBA00023015"/>
    </source>
</evidence>
<dbReference type="SUPFAM" id="SSF53822">
    <property type="entry name" value="Periplasmic binding protein-like I"/>
    <property type="match status" value="1"/>
</dbReference>
<protein>
    <submittedName>
        <fullName evidence="5">LacI family transcriptional regulator</fullName>
    </submittedName>
</protein>
<evidence type="ECO:0000313" key="6">
    <source>
        <dbReference type="Proteomes" id="UP000305709"/>
    </source>
</evidence>
<dbReference type="AlphaFoldDB" id="A0A5C4NAZ8"/>
<keyword evidence="1" id="KW-0805">Transcription regulation</keyword>
<accession>A0A5C4NAZ8</accession>
<evidence type="ECO:0000256" key="2">
    <source>
        <dbReference type="ARBA" id="ARBA00023125"/>
    </source>
</evidence>